<dbReference type="Pfam" id="PF03109">
    <property type="entry name" value="ABC1"/>
    <property type="match status" value="1"/>
</dbReference>
<evidence type="ECO:0000313" key="4">
    <source>
        <dbReference type="Proteomes" id="UP000267251"/>
    </source>
</evidence>
<dbReference type="EMBL" id="KZ987730">
    <property type="protein sequence ID" value="RKP15463.1"/>
    <property type="molecule type" value="Genomic_DNA"/>
</dbReference>
<dbReference type="AlphaFoldDB" id="A0A4P9Y8N1"/>
<proteinExistence type="predicted"/>
<organism evidence="3 4">
    <name type="scientific">Piptocephalis cylindrospora</name>
    <dbReference type="NCBI Taxonomy" id="1907219"/>
    <lineage>
        <taxon>Eukaryota</taxon>
        <taxon>Fungi</taxon>
        <taxon>Fungi incertae sedis</taxon>
        <taxon>Zoopagomycota</taxon>
        <taxon>Zoopagomycotina</taxon>
        <taxon>Zoopagomycetes</taxon>
        <taxon>Zoopagales</taxon>
        <taxon>Piptocephalidaceae</taxon>
        <taxon>Piptocephalis</taxon>
    </lineage>
</organism>
<feature type="region of interest" description="Disordered" evidence="1">
    <location>
        <begin position="119"/>
        <end position="144"/>
    </location>
</feature>
<keyword evidence="4" id="KW-1185">Reference proteome</keyword>
<dbReference type="Proteomes" id="UP000267251">
    <property type="component" value="Unassembled WGS sequence"/>
</dbReference>
<evidence type="ECO:0000313" key="3">
    <source>
        <dbReference type="EMBL" id="RKP15463.1"/>
    </source>
</evidence>
<gene>
    <name evidence="3" type="ORF">BJ684DRAFT_18204</name>
</gene>
<accession>A0A4P9Y8N1</accession>
<feature type="region of interest" description="Disordered" evidence="1">
    <location>
        <begin position="337"/>
        <end position="359"/>
    </location>
</feature>
<feature type="compositionally biased region" description="Polar residues" evidence="1">
    <location>
        <begin position="40"/>
        <end position="54"/>
    </location>
</feature>
<protein>
    <recommendedName>
        <fullName evidence="2">ABC1 atypical kinase-like domain-containing protein</fullName>
    </recommendedName>
</protein>
<dbReference type="InterPro" id="IPR011009">
    <property type="entry name" value="Kinase-like_dom_sf"/>
</dbReference>
<feature type="compositionally biased region" description="Acidic residues" evidence="1">
    <location>
        <begin position="120"/>
        <end position="131"/>
    </location>
</feature>
<sequence>MPTPYFTSSGSNSYRRKTYSSRRAPVIADPGSLRAFDLSPTPTVGSGDSITISRPPSPGSVQPFRLRSILPGPGSKGYRSAPVSRRASYSTAVQLDRLPQNVPTDNILAALISQAFPPDQQDDLEEGEDADGEGRESGEGSGSTFVTLVSETDGQSYYYNPSQPLGDREVSSSLIFLGRSVKDPTNKVAIKRLSMPTETPGAATETQEIFGPRGGGEIAALERLGFLRGKGHDPVSDGPVLILDWVEGFTPKELVDAGYVADAWQLRRLADQTRRQVTRQIHRRGLVHNDIHPGNIRIDVCPSRSIWQRVKRKVFSSFCEDPGTTEDLSLSRAASRRSTGCHSLPPQEANLTGSSSIRSTGSTASSFFFRTKSIFGRSTASSTKKQNDISSNAGKKWRFRIRFLDFAMARLVEDLAPGEVRIARATDRKHAFESIWDQRQRLPTFLPSRQPARSSRASMGL</sequence>
<feature type="region of interest" description="Disordered" evidence="1">
    <location>
        <begin position="1"/>
        <end position="85"/>
    </location>
</feature>
<feature type="domain" description="ABC1 atypical kinase-like" evidence="2">
    <location>
        <begin position="236"/>
        <end position="299"/>
    </location>
</feature>
<dbReference type="InterPro" id="IPR004147">
    <property type="entry name" value="ABC1_dom"/>
</dbReference>
<reference evidence="4" key="1">
    <citation type="journal article" date="2018" name="Nat. Microbiol.">
        <title>Leveraging single-cell genomics to expand the fungal tree of life.</title>
        <authorList>
            <person name="Ahrendt S.R."/>
            <person name="Quandt C.A."/>
            <person name="Ciobanu D."/>
            <person name="Clum A."/>
            <person name="Salamov A."/>
            <person name="Andreopoulos B."/>
            <person name="Cheng J.F."/>
            <person name="Woyke T."/>
            <person name="Pelin A."/>
            <person name="Henrissat B."/>
            <person name="Reynolds N.K."/>
            <person name="Benny G.L."/>
            <person name="Smith M.E."/>
            <person name="James T.Y."/>
            <person name="Grigoriev I.V."/>
        </authorList>
    </citation>
    <scope>NUCLEOTIDE SEQUENCE [LARGE SCALE GENOMIC DNA]</scope>
</reference>
<name>A0A4P9Y8N1_9FUNG</name>
<feature type="compositionally biased region" description="Polar residues" evidence="1">
    <location>
        <begin position="1"/>
        <end position="13"/>
    </location>
</feature>
<evidence type="ECO:0000259" key="2">
    <source>
        <dbReference type="Pfam" id="PF03109"/>
    </source>
</evidence>
<dbReference type="OrthoDB" id="5596397at2759"/>
<dbReference type="SUPFAM" id="SSF56112">
    <property type="entry name" value="Protein kinase-like (PK-like)"/>
    <property type="match status" value="1"/>
</dbReference>
<evidence type="ECO:0000256" key="1">
    <source>
        <dbReference type="SAM" id="MobiDB-lite"/>
    </source>
</evidence>